<proteinExistence type="predicted"/>
<sequence>KLVRSAIPAIAGGGMIMSTEDRTTQSVTVPSMDISMTSVSSFGSSSILDRSM</sequence>
<evidence type="ECO:0000313" key="1">
    <source>
        <dbReference type="EMBL" id="EJW78160.1"/>
    </source>
</evidence>
<dbReference type="Proteomes" id="UP000004810">
    <property type="component" value="Unassembled WGS sequence"/>
</dbReference>
<gene>
    <name evidence="1" type="ORF">WUBG_10932</name>
</gene>
<name>J9AUK6_WUCBA</name>
<comment type="caution">
    <text evidence="1">The sequence shown here is derived from an EMBL/GenBank/DDBJ whole genome shotgun (WGS) entry which is preliminary data.</text>
</comment>
<dbReference type="EMBL" id="ADBV01006905">
    <property type="protein sequence ID" value="EJW78160.1"/>
    <property type="molecule type" value="Genomic_DNA"/>
</dbReference>
<feature type="non-terminal residue" evidence="1">
    <location>
        <position position="1"/>
    </location>
</feature>
<accession>J9AUK6</accession>
<organism evidence="1 2">
    <name type="scientific">Wuchereria bancrofti</name>
    <dbReference type="NCBI Taxonomy" id="6293"/>
    <lineage>
        <taxon>Eukaryota</taxon>
        <taxon>Metazoa</taxon>
        <taxon>Ecdysozoa</taxon>
        <taxon>Nematoda</taxon>
        <taxon>Chromadorea</taxon>
        <taxon>Rhabditida</taxon>
        <taxon>Spirurina</taxon>
        <taxon>Spiruromorpha</taxon>
        <taxon>Filarioidea</taxon>
        <taxon>Onchocercidae</taxon>
        <taxon>Wuchereria</taxon>
    </lineage>
</organism>
<evidence type="ECO:0000313" key="2">
    <source>
        <dbReference type="Proteomes" id="UP000004810"/>
    </source>
</evidence>
<reference evidence="2" key="1">
    <citation type="submission" date="2012-08" db="EMBL/GenBank/DDBJ databases">
        <title>The Genome Sequence of Wuchereria bancrofti.</title>
        <authorList>
            <person name="Nutman T.B."/>
            <person name="Fink D.L."/>
            <person name="Russ C."/>
            <person name="Young S."/>
            <person name="Zeng Q."/>
            <person name="Koehrsen M."/>
            <person name="Alvarado L."/>
            <person name="Berlin A."/>
            <person name="Chapman S.B."/>
            <person name="Chen Z."/>
            <person name="Freedman E."/>
            <person name="Gellesch M."/>
            <person name="Goldberg J."/>
            <person name="Griggs A."/>
            <person name="Gujja S."/>
            <person name="Heilman E.R."/>
            <person name="Heiman D."/>
            <person name="Hepburn T."/>
            <person name="Howarth C."/>
            <person name="Jen D."/>
            <person name="Larson L."/>
            <person name="Lewis B."/>
            <person name="Mehta T."/>
            <person name="Park D."/>
            <person name="Pearson M."/>
            <person name="Roberts A."/>
            <person name="Saif S."/>
            <person name="Shea T."/>
            <person name="Shenoy N."/>
            <person name="Sisk P."/>
            <person name="Stolte C."/>
            <person name="Sykes S."/>
            <person name="Walk T."/>
            <person name="White J."/>
            <person name="Yandava C."/>
            <person name="Haas B."/>
            <person name="Henn M.R."/>
            <person name="Nusbaum C."/>
            <person name="Birren B."/>
        </authorList>
    </citation>
    <scope>NUCLEOTIDE SEQUENCE [LARGE SCALE GENOMIC DNA]</scope>
    <source>
        <strain evidence="2">NA</strain>
    </source>
</reference>
<dbReference type="AlphaFoldDB" id="J9AUK6"/>
<protein>
    <submittedName>
        <fullName evidence="1">Uncharacterized protein</fullName>
    </submittedName>
</protein>
<feature type="non-terminal residue" evidence="1">
    <location>
        <position position="52"/>
    </location>
</feature>